<protein>
    <submittedName>
        <fullName evidence="3">Protein containing DUF1559</fullName>
    </submittedName>
</protein>
<evidence type="ECO:0000313" key="3">
    <source>
        <dbReference type="EMBL" id="EKK04495.1"/>
    </source>
</evidence>
<comment type="caution">
    <text evidence="3">The sequence shown here is derived from an EMBL/GenBank/DDBJ whole genome shotgun (WGS) entry which is preliminary data.</text>
</comment>
<evidence type="ECO:0000256" key="1">
    <source>
        <dbReference type="SAM" id="Phobius"/>
    </source>
</evidence>
<dbReference type="InterPro" id="IPR045584">
    <property type="entry name" value="Pilin-like"/>
</dbReference>
<organism evidence="3 4">
    <name type="scientific">Rhodopirellula baltica SH28</name>
    <dbReference type="NCBI Taxonomy" id="993517"/>
    <lineage>
        <taxon>Bacteria</taxon>
        <taxon>Pseudomonadati</taxon>
        <taxon>Planctomycetota</taxon>
        <taxon>Planctomycetia</taxon>
        <taxon>Pirellulales</taxon>
        <taxon>Pirellulaceae</taxon>
        <taxon>Rhodopirellula</taxon>
    </lineage>
</organism>
<dbReference type="InterPro" id="IPR027558">
    <property type="entry name" value="Pre_pil_HX9DG_C"/>
</dbReference>
<evidence type="ECO:0000259" key="2">
    <source>
        <dbReference type="Pfam" id="PF07596"/>
    </source>
</evidence>
<gene>
    <name evidence="3" type="ORF">RBSH_00110</name>
</gene>
<feature type="transmembrane region" description="Helical" evidence="1">
    <location>
        <begin position="45"/>
        <end position="69"/>
    </location>
</feature>
<dbReference type="InterPro" id="IPR011453">
    <property type="entry name" value="DUF1559"/>
</dbReference>
<dbReference type="Pfam" id="PF07963">
    <property type="entry name" value="N_methyl"/>
    <property type="match status" value="1"/>
</dbReference>
<dbReference type="InterPro" id="IPR012902">
    <property type="entry name" value="N_methyl_site"/>
</dbReference>
<reference evidence="3 4" key="1">
    <citation type="journal article" date="2013" name="Mar. Genomics">
        <title>Expression of sulfatases in Rhodopirellula baltica and the diversity of sulfatases in the genus Rhodopirellula.</title>
        <authorList>
            <person name="Wegner C.E."/>
            <person name="Richter-Heitmann T."/>
            <person name="Klindworth A."/>
            <person name="Klockow C."/>
            <person name="Richter M."/>
            <person name="Achstetter T."/>
            <person name="Glockner F.O."/>
            <person name="Harder J."/>
        </authorList>
    </citation>
    <scope>NUCLEOTIDE SEQUENCE [LARGE SCALE GENOMIC DNA]</scope>
    <source>
        <strain evidence="3 4">SH28</strain>
    </source>
</reference>
<dbReference type="NCBIfam" id="TIGR02532">
    <property type="entry name" value="IV_pilin_GFxxxE"/>
    <property type="match status" value="1"/>
</dbReference>
<dbReference type="PANTHER" id="PTHR30093">
    <property type="entry name" value="GENERAL SECRETION PATHWAY PROTEIN G"/>
    <property type="match status" value="1"/>
</dbReference>
<name>K5CK92_RHOBT</name>
<accession>K5CK92</accession>
<sequence>MNTASPRNFSLPVGQTSQGVLMFASTPLPEHARSRRSPKRLNRQAFSLVELVVVIAILAALAGLLLPAVQAAREATRRMNCNNNFKMLGLALHNYHAAYNNFPYSRIVNDTNWRGYGPVVGMLPFMEQQAAWEMISHPHTSDSGNQYVAFGGFPWTADYTPNRIQIPSLRCPSDPAENETIGRLNYGFCYGDAARYISFYWFHPDQNRSDPAYDWLGDEAVDRGMFTWNKRKRFRDCKDGTSQTMLMGEMATFLDDRSIIGTAAVFDDRQFQTDLQQCASTYDPERPQFYKPGQELIGFGNFAGQSNRGRWWTDPIACNTAVNTIFAPNRVSCTYSTGPGSDWYGGVYTVTSRHPGGAHILMTDGSIKFVTDSIDSATKGVDSNTTVTRYAPGPVHPAGSESPFGVWGALGTSSSQEMRANEAEL</sequence>
<proteinExistence type="predicted"/>
<keyword evidence="1" id="KW-0472">Membrane</keyword>
<dbReference type="Proteomes" id="UP000007993">
    <property type="component" value="Unassembled WGS sequence"/>
</dbReference>
<dbReference type="SUPFAM" id="SSF54523">
    <property type="entry name" value="Pili subunits"/>
    <property type="match status" value="1"/>
</dbReference>
<keyword evidence="1" id="KW-0812">Transmembrane</keyword>
<dbReference type="PATRIC" id="fig|993517.3.peg.119"/>
<feature type="domain" description="DUF1559" evidence="2">
    <location>
        <begin position="70"/>
        <end position="376"/>
    </location>
</feature>
<evidence type="ECO:0000313" key="4">
    <source>
        <dbReference type="Proteomes" id="UP000007993"/>
    </source>
</evidence>
<dbReference type="Gene3D" id="3.30.700.10">
    <property type="entry name" value="Glycoprotein, Type 4 Pilin"/>
    <property type="match status" value="1"/>
</dbReference>
<dbReference type="AlphaFoldDB" id="K5CK92"/>
<dbReference type="NCBIfam" id="TIGR04294">
    <property type="entry name" value="pre_pil_HX9DG"/>
    <property type="match status" value="1"/>
</dbReference>
<keyword evidence="1" id="KW-1133">Transmembrane helix</keyword>
<dbReference type="PANTHER" id="PTHR30093:SF2">
    <property type="entry name" value="TYPE II SECRETION SYSTEM PROTEIN H"/>
    <property type="match status" value="1"/>
</dbReference>
<dbReference type="Pfam" id="PF07596">
    <property type="entry name" value="SBP_bac_10"/>
    <property type="match status" value="1"/>
</dbReference>
<dbReference type="EMBL" id="AMCW01000004">
    <property type="protein sequence ID" value="EKK04495.1"/>
    <property type="molecule type" value="Genomic_DNA"/>
</dbReference>